<dbReference type="AlphaFoldDB" id="A0A919F892"/>
<dbReference type="PANTHER" id="PTHR43239">
    <property type="entry name" value="UPF0734 PROTEIN DDB_G0273871/DDB_G0273177"/>
    <property type="match status" value="1"/>
</dbReference>
<dbReference type="Gene3D" id="3.30.70.100">
    <property type="match status" value="1"/>
</dbReference>
<dbReference type="SUPFAM" id="SSF54909">
    <property type="entry name" value="Dimeric alpha+beta barrel"/>
    <property type="match status" value="1"/>
</dbReference>
<sequence length="124" mass="14072">MPRHCYVLDLYDDPALIAEYERWHRADTVWPEIVASLSGAGIRELEIFRSGDRLVMLMDVDEDYSPEAKAKADAANPRVQAWEELMWRFQKPLPGSAPGEKWREALRIFALSEAVVVQGGRATA</sequence>
<evidence type="ECO:0000313" key="2">
    <source>
        <dbReference type="Proteomes" id="UP000623958"/>
    </source>
</evidence>
<reference evidence="1" key="2">
    <citation type="submission" date="2020-09" db="EMBL/GenBank/DDBJ databases">
        <authorList>
            <person name="Sun Q."/>
            <person name="Ohkuma M."/>
        </authorList>
    </citation>
    <scope>NUCLEOTIDE SEQUENCE</scope>
    <source>
        <strain evidence="1">JCM 13306</strain>
    </source>
</reference>
<evidence type="ECO:0000313" key="1">
    <source>
        <dbReference type="EMBL" id="GHH53852.1"/>
    </source>
</evidence>
<gene>
    <name evidence="1" type="ORF">GCM10009090_19800</name>
</gene>
<protein>
    <submittedName>
        <fullName evidence="1">L-fucose mutarotase</fullName>
    </submittedName>
</protein>
<organism evidence="1 2">
    <name type="scientific">Xanthomonas boreopolis</name>
    <dbReference type="NCBI Taxonomy" id="86183"/>
    <lineage>
        <taxon>Bacteria</taxon>
        <taxon>Pseudomonadati</taxon>
        <taxon>Pseudomonadota</taxon>
        <taxon>Gammaproteobacteria</taxon>
        <taxon>Lysobacterales</taxon>
        <taxon>Lysobacteraceae</taxon>
        <taxon>Xanthomonas</taxon>
    </lineage>
</organism>
<accession>A0A919F892</accession>
<name>A0A919F892_9XANT</name>
<dbReference type="InterPro" id="IPR011008">
    <property type="entry name" value="Dimeric_a/b-barrel"/>
</dbReference>
<dbReference type="Proteomes" id="UP000623958">
    <property type="component" value="Unassembled WGS sequence"/>
</dbReference>
<dbReference type="GO" id="GO:0016857">
    <property type="term" value="F:racemase and epimerase activity, acting on carbohydrates and derivatives"/>
    <property type="evidence" value="ECO:0007669"/>
    <property type="project" value="InterPro"/>
</dbReference>
<dbReference type="PANTHER" id="PTHR43239:SF1">
    <property type="entry name" value="UPF0734 PROTEIN DDB_G0273871_DDB_G0273177"/>
    <property type="match status" value="1"/>
</dbReference>
<keyword evidence="2" id="KW-1185">Reference proteome</keyword>
<reference evidence="1" key="1">
    <citation type="journal article" date="2014" name="Int. J. Syst. Evol. Microbiol.">
        <title>Complete genome sequence of Corynebacterium casei LMG S-19264T (=DSM 44701T), isolated from a smear-ripened cheese.</title>
        <authorList>
            <consortium name="US DOE Joint Genome Institute (JGI-PGF)"/>
            <person name="Walter F."/>
            <person name="Albersmeier A."/>
            <person name="Kalinowski J."/>
            <person name="Ruckert C."/>
        </authorList>
    </citation>
    <scope>NUCLEOTIDE SEQUENCE</scope>
    <source>
        <strain evidence="1">JCM 13306</strain>
    </source>
</reference>
<dbReference type="InterPro" id="IPR008000">
    <property type="entry name" value="Rham/fucose_mutarotase"/>
</dbReference>
<proteinExistence type="predicted"/>
<dbReference type="Pfam" id="PF05336">
    <property type="entry name" value="rhaM"/>
    <property type="match status" value="1"/>
</dbReference>
<dbReference type="RefSeq" id="WP_434029281.1">
    <property type="nucleotide sequence ID" value="NZ_BNBA01000013.1"/>
</dbReference>
<comment type="caution">
    <text evidence="1">The sequence shown here is derived from an EMBL/GenBank/DDBJ whole genome shotgun (WGS) entry which is preliminary data.</text>
</comment>
<dbReference type="EMBL" id="BNBA01000013">
    <property type="protein sequence ID" value="GHH53852.1"/>
    <property type="molecule type" value="Genomic_DNA"/>
</dbReference>
<dbReference type="InterPro" id="IPR052996">
    <property type="entry name" value="Carb_Metab_Mutarotase"/>
</dbReference>